<evidence type="ECO:0000313" key="2">
    <source>
        <dbReference type="Proteomes" id="UP000045842"/>
    </source>
</evidence>
<dbReference type="Proteomes" id="UP000045842">
    <property type="component" value="Unassembled WGS sequence"/>
</dbReference>
<reference evidence="1 2" key="1">
    <citation type="submission" date="2015-03" db="EMBL/GenBank/DDBJ databases">
        <authorList>
            <consortium name="Pathogen Informatics"/>
        </authorList>
    </citation>
    <scope>NUCLEOTIDE SEQUENCE [LARGE SCALE GENOMIC DNA]</scope>
    <source>
        <strain evidence="1 2">G09801536</strain>
    </source>
</reference>
<proteinExistence type="predicted"/>
<dbReference type="AlphaFoldDB" id="A0A655J0R1"/>
<gene>
    <name evidence="1" type="ORF">ERS007679_03643</name>
</gene>
<dbReference type="EMBL" id="CSAD01000704">
    <property type="protein sequence ID" value="COW32326.1"/>
    <property type="molecule type" value="Genomic_DNA"/>
</dbReference>
<name>A0A655J0R1_MYCTX</name>
<evidence type="ECO:0000313" key="1">
    <source>
        <dbReference type="EMBL" id="COW32326.1"/>
    </source>
</evidence>
<sequence>MTVGGGGTAGATAFAIRGVGLCAPCFAVPVSLCGASWMPTARDSEATKVTAAAANAAAAPA</sequence>
<accession>A0A655J0R1</accession>
<protein>
    <submittedName>
        <fullName evidence="1">Uncharacterized protein</fullName>
    </submittedName>
</protein>
<organism evidence="1 2">
    <name type="scientific">Mycobacterium tuberculosis</name>
    <dbReference type="NCBI Taxonomy" id="1773"/>
    <lineage>
        <taxon>Bacteria</taxon>
        <taxon>Bacillati</taxon>
        <taxon>Actinomycetota</taxon>
        <taxon>Actinomycetes</taxon>
        <taxon>Mycobacteriales</taxon>
        <taxon>Mycobacteriaceae</taxon>
        <taxon>Mycobacterium</taxon>
        <taxon>Mycobacterium tuberculosis complex</taxon>
    </lineage>
</organism>